<proteinExistence type="predicted"/>
<dbReference type="Proteomes" id="UP000035425">
    <property type="component" value="Unassembled WGS sequence"/>
</dbReference>
<evidence type="ECO:0000256" key="1">
    <source>
        <dbReference type="SAM" id="MobiDB-lite"/>
    </source>
</evidence>
<feature type="region of interest" description="Disordered" evidence="1">
    <location>
        <begin position="1"/>
        <end position="23"/>
    </location>
</feature>
<sequence>MTSVSAPTPHQAEAAETATAAGAATVAGTAEAPGIPAQAAAPRGLVLGVQLPLPWGIPVRRALDDALGGEPGIEIVDVPATGIRTAGRGSC</sequence>
<comment type="caution">
    <text evidence="2">The sequence shown here is derived from an EMBL/GenBank/DDBJ whole genome shotgun (WGS) entry which is preliminary data.</text>
</comment>
<reference evidence="2 3" key="1">
    <citation type="submission" date="2014-12" db="EMBL/GenBank/DDBJ databases">
        <title>Frankia sp. BMG5.1 draft genome.</title>
        <authorList>
            <person name="Gtari M."/>
            <person name="Ghodhbane-Gtari F."/>
            <person name="Nouioui I."/>
            <person name="Ktari A."/>
            <person name="Hezbri K."/>
            <person name="Mimouni W."/>
            <person name="Sbissi I."/>
            <person name="Ayari A."/>
            <person name="Yamanaka T."/>
            <person name="Normand P."/>
            <person name="Tisa L.S."/>
            <person name="Boudabous A."/>
        </authorList>
    </citation>
    <scope>NUCLEOTIDE SEQUENCE [LARGE SCALE GENOMIC DNA]</scope>
    <source>
        <strain evidence="2 3">BMG5.1</strain>
    </source>
</reference>
<evidence type="ECO:0000313" key="3">
    <source>
        <dbReference type="Proteomes" id="UP000035425"/>
    </source>
</evidence>
<name>A0ABR5F6S5_9ACTN</name>
<protein>
    <submittedName>
        <fullName evidence="2">Uncharacterized protein</fullName>
    </submittedName>
</protein>
<evidence type="ECO:0000313" key="2">
    <source>
        <dbReference type="EMBL" id="KLL12409.1"/>
    </source>
</evidence>
<keyword evidence="3" id="KW-1185">Reference proteome</keyword>
<gene>
    <name evidence="2" type="ORF">FrCorBMG51_05265</name>
</gene>
<organism evidence="2 3">
    <name type="scientific">Protofrankia coriariae</name>
    <dbReference type="NCBI Taxonomy" id="1562887"/>
    <lineage>
        <taxon>Bacteria</taxon>
        <taxon>Bacillati</taxon>
        <taxon>Actinomycetota</taxon>
        <taxon>Actinomycetes</taxon>
        <taxon>Frankiales</taxon>
        <taxon>Frankiaceae</taxon>
        <taxon>Protofrankia</taxon>
    </lineage>
</organism>
<dbReference type="EMBL" id="JWIO01000005">
    <property type="protein sequence ID" value="KLL12409.1"/>
    <property type="molecule type" value="Genomic_DNA"/>
</dbReference>
<dbReference type="RefSeq" id="WP_047221963.1">
    <property type="nucleotide sequence ID" value="NZ_JWIO01000005.1"/>
</dbReference>
<accession>A0ABR5F6S5</accession>